<name>A0A368FMJ6_ANCCA</name>
<comment type="caution">
    <text evidence="1">The sequence shown here is derived from an EMBL/GenBank/DDBJ whole genome shotgun (WGS) entry which is preliminary data.</text>
</comment>
<organism evidence="1 2">
    <name type="scientific">Ancylostoma caninum</name>
    <name type="common">Dog hookworm</name>
    <dbReference type="NCBI Taxonomy" id="29170"/>
    <lineage>
        <taxon>Eukaryota</taxon>
        <taxon>Metazoa</taxon>
        <taxon>Ecdysozoa</taxon>
        <taxon>Nematoda</taxon>
        <taxon>Chromadorea</taxon>
        <taxon>Rhabditida</taxon>
        <taxon>Rhabditina</taxon>
        <taxon>Rhabditomorpha</taxon>
        <taxon>Strongyloidea</taxon>
        <taxon>Ancylostomatidae</taxon>
        <taxon>Ancylostomatinae</taxon>
        <taxon>Ancylostoma</taxon>
    </lineage>
</organism>
<reference evidence="1 2" key="1">
    <citation type="submission" date="2014-10" db="EMBL/GenBank/DDBJ databases">
        <title>Draft genome of the hookworm Ancylostoma caninum.</title>
        <authorList>
            <person name="Mitreva M."/>
        </authorList>
    </citation>
    <scope>NUCLEOTIDE SEQUENCE [LARGE SCALE GENOMIC DNA]</scope>
    <source>
        <strain evidence="1 2">Baltimore</strain>
    </source>
</reference>
<gene>
    <name evidence="1" type="ORF">ANCCAN_21443</name>
</gene>
<evidence type="ECO:0000313" key="1">
    <source>
        <dbReference type="EMBL" id="RCN32748.1"/>
    </source>
</evidence>
<proteinExistence type="predicted"/>
<keyword evidence="2" id="KW-1185">Reference proteome</keyword>
<dbReference type="AlphaFoldDB" id="A0A368FMJ6"/>
<dbReference type="EMBL" id="JOJR01001035">
    <property type="protein sequence ID" value="RCN32748.1"/>
    <property type="molecule type" value="Genomic_DNA"/>
</dbReference>
<sequence>MHQGRMICKHLLQSMNCLKRLEFRRMNEKWLEENYRRDRHCTLLEELERFSVSENYCYRMRIY</sequence>
<protein>
    <submittedName>
        <fullName evidence="1">Uncharacterized protein</fullName>
    </submittedName>
</protein>
<dbReference type="Proteomes" id="UP000252519">
    <property type="component" value="Unassembled WGS sequence"/>
</dbReference>
<accession>A0A368FMJ6</accession>
<evidence type="ECO:0000313" key="2">
    <source>
        <dbReference type="Proteomes" id="UP000252519"/>
    </source>
</evidence>